<sequence>MENKTCFVVCALGTENSQTRRYSDKVLKYLIDPVCSELGFDVTRSDKINATDKIDETIINYLKTADLVIIDMSEHNPNVFYEFGFRHSTGKPFIPIRTKTSEKIPFDVSTLRTIEFTTEVDDIEQAKRQLKETIKSIPFSSENNDKMDENAYTEISTSLFNVHSKLDTIIENTVNKPASSFDIVDDDLPF</sequence>
<accession>A0A1L8MKB9</accession>
<dbReference type="RefSeq" id="WP_071794283.1">
    <property type="nucleotide sequence ID" value="NZ_LZDD01000003.1"/>
</dbReference>
<dbReference type="AlphaFoldDB" id="A0A1L8MKB9"/>
<protein>
    <recommendedName>
        <fullName evidence="3">Nucleoside 2-deoxyribosyltransferase</fullName>
    </recommendedName>
</protein>
<dbReference type="EMBL" id="LZDD01000003">
    <property type="protein sequence ID" value="OJF71220.1"/>
    <property type="molecule type" value="Genomic_DNA"/>
</dbReference>
<dbReference type="Proteomes" id="UP000182015">
    <property type="component" value="Unassembled WGS sequence"/>
</dbReference>
<dbReference type="SUPFAM" id="SSF52309">
    <property type="entry name" value="N-(deoxy)ribosyltransferase-like"/>
    <property type="match status" value="1"/>
</dbReference>
<name>A0A1L8MKB9_9STRE</name>
<dbReference type="OrthoDB" id="9815193at2"/>
<evidence type="ECO:0000313" key="2">
    <source>
        <dbReference type="Proteomes" id="UP000182015"/>
    </source>
</evidence>
<evidence type="ECO:0008006" key="3">
    <source>
        <dbReference type="Google" id="ProtNLM"/>
    </source>
</evidence>
<comment type="caution">
    <text evidence="1">The sequence shown here is derived from an EMBL/GenBank/DDBJ whole genome shotgun (WGS) entry which is preliminary data.</text>
</comment>
<dbReference type="Gene3D" id="3.40.50.450">
    <property type="match status" value="1"/>
</dbReference>
<gene>
    <name evidence="1" type="ORF">A9Q68_08450</name>
</gene>
<proteinExistence type="predicted"/>
<reference evidence="2" key="1">
    <citation type="submission" date="2016-06" db="EMBL/GenBank/DDBJ databases">
        <authorList>
            <person name="de Vries S.P.W."/>
            <person name="Hadjirin N.F."/>
            <person name="Lay E.M."/>
            <person name="Zadoks R.N."/>
            <person name="Peacock S.J."/>
            <person name="Parkhill J."/>
            <person name="Grant A.J."/>
            <person name="Mcdougall S."/>
            <person name="Holmes M.A."/>
        </authorList>
    </citation>
    <scope>NUCLEOTIDE SEQUENCE [LARGE SCALE GENOMIC DNA]</scope>
    <source>
        <strain evidence="2">NZ1587</strain>
    </source>
</reference>
<keyword evidence="2" id="KW-1185">Reference proteome</keyword>
<organism evidence="1 2">
    <name type="scientific">Streptococcus bovimastitidis</name>
    <dbReference type="NCBI Taxonomy" id="1856638"/>
    <lineage>
        <taxon>Bacteria</taxon>
        <taxon>Bacillati</taxon>
        <taxon>Bacillota</taxon>
        <taxon>Bacilli</taxon>
        <taxon>Lactobacillales</taxon>
        <taxon>Streptococcaceae</taxon>
        <taxon>Streptococcus</taxon>
    </lineage>
</organism>
<evidence type="ECO:0000313" key="1">
    <source>
        <dbReference type="EMBL" id="OJF71220.1"/>
    </source>
</evidence>